<evidence type="ECO:0000313" key="7">
    <source>
        <dbReference type="Proteomes" id="UP000639772"/>
    </source>
</evidence>
<sequence>MEARIEESHHFFPGSSRDLGRSHRNGFQASGSGMEIFCSYSCRPWSFRMRQKKMFPDLSLSNSTSSNSDEVEFRNCTEGLSLADKRRRIVVFDEDEHGDLAGNLTLKLGGHANGVIEEDQDTGEKKNCKRGMVQASNSNRSKCQVEGCGVDLCQSKDYHRRHKVCEMHAKASSAMVGNVIQRFCQQCSRFHLLQEFDEGKRSCHEGLAGHNKRRRKNNADATLMLIDQNSLKIRSFLTNLLRNIASLSGPSNDNKSSGVQEASQGLHAVDTSAGTSKNIFATAF</sequence>
<dbReference type="Pfam" id="PF03110">
    <property type="entry name" value="SBP"/>
    <property type="match status" value="1"/>
</dbReference>
<dbReference type="Gene3D" id="4.10.1100.10">
    <property type="entry name" value="Transcription factor, SBP-box domain"/>
    <property type="match status" value="1"/>
</dbReference>
<evidence type="ECO:0000256" key="3">
    <source>
        <dbReference type="ARBA" id="ARBA00022833"/>
    </source>
</evidence>
<accession>A0A835UXQ0</accession>
<dbReference type="GO" id="GO:0005634">
    <property type="term" value="C:nucleus"/>
    <property type="evidence" value="ECO:0007669"/>
    <property type="project" value="InterPro"/>
</dbReference>
<dbReference type="PANTHER" id="PTHR31251:SF86">
    <property type="entry name" value="SQUAMOSA PROMOTER-BINDING-LIKE PROTEIN 1"/>
    <property type="match status" value="1"/>
</dbReference>
<keyword evidence="3" id="KW-0862">Zinc</keyword>
<proteinExistence type="predicted"/>
<protein>
    <recommendedName>
        <fullName evidence="5">SBP-type domain-containing protein</fullName>
    </recommendedName>
</protein>
<dbReference type="GO" id="GO:0003677">
    <property type="term" value="F:DNA binding"/>
    <property type="evidence" value="ECO:0007669"/>
    <property type="project" value="InterPro"/>
</dbReference>
<evidence type="ECO:0000256" key="1">
    <source>
        <dbReference type="ARBA" id="ARBA00022723"/>
    </source>
</evidence>
<dbReference type="PROSITE" id="PS51141">
    <property type="entry name" value="ZF_SBP"/>
    <property type="match status" value="1"/>
</dbReference>
<keyword evidence="1" id="KW-0479">Metal-binding</keyword>
<evidence type="ECO:0000256" key="4">
    <source>
        <dbReference type="PROSITE-ProRule" id="PRU00470"/>
    </source>
</evidence>
<dbReference type="EMBL" id="JADCNM010000006">
    <property type="protein sequence ID" value="KAG0477653.1"/>
    <property type="molecule type" value="Genomic_DNA"/>
</dbReference>
<dbReference type="InterPro" id="IPR044817">
    <property type="entry name" value="SBP-like"/>
</dbReference>
<reference evidence="6 7" key="1">
    <citation type="journal article" date="2020" name="Nat. Food">
        <title>A phased Vanilla planifolia genome enables genetic improvement of flavour and production.</title>
        <authorList>
            <person name="Hasing T."/>
            <person name="Tang H."/>
            <person name="Brym M."/>
            <person name="Khazi F."/>
            <person name="Huang T."/>
            <person name="Chambers A.H."/>
        </authorList>
    </citation>
    <scope>NUCLEOTIDE SEQUENCE [LARGE SCALE GENOMIC DNA]</scope>
    <source>
        <tissue evidence="6">Leaf</tissue>
    </source>
</reference>
<dbReference type="InterPro" id="IPR004333">
    <property type="entry name" value="SBP_dom"/>
</dbReference>
<comment type="caution">
    <text evidence="6">The sequence shown here is derived from an EMBL/GenBank/DDBJ whole genome shotgun (WGS) entry which is preliminary data.</text>
</comment>
<keyword evidence="2 4" id="KW-0863">Zinc-finger</keyword>
<feature type="domain" description="SBP-type" evidence="5">
    <location>
        <begin position="140"/>
        <end position="217"/>
    </location>
</feature>
<evidence type="ECO:0000313" key="6">
    <source>
        <dbReference type="EMBL" id="KAG0477653.1"/>
    </source>
</evidence>
<dbReference type="InterPro" id="IPR036893">
    <property type="entry name" value="SBP_sf"/>
</dbReference>
<dbReference type="OrthoDB" id="514967at2759"/>
<dbReference type="Proteomes" id="UP000639772">
    <property type="component" value="Chromosome 6"/>
</dbReference>
<evidence type="ECO:0000256" key="2">
    <source>
        <dbReference type="ARBA" id="ARBA00022771"/>
    </source>
</evidence>
<dbReference type="PANTHER" id="PTHR31251">
    <property type="entry name" value="SQUAMOSA PROMOTER-BINDING-LIKE PROTEIN 4"/>
    <property type="match status" value="1"/>
</dbReference>
<evidence type="ECO:0000259" key="5">
    <source>
        <dbReference type="PROSITE" id="PS51141"/>
    </source>
</evidence>
<dbReference type="SUPFAM" id="SSF103612">
    <property type="entry name" value="SBT domain"/>
    <property type="match status" value="1"/>
</dbReference>
<dbReference type="AlphaFoldDB" id="A0A835UXQ0"/>
<gene>
    <name evidence="6" type="ORF">HPP92_012372</name>
</gene>
<organism evidence="6 7">
    <name type="scientific">Vanilla planifolia</name>
    <name type="common">Vanilla</name>
    <dbReference type="NCBI Taxonomy" id="51239"/>
    <lineage>
        <taxon>Eukaryota</taxon>
        <taxon>Viridiplantae</taxon>
        <taxon>Streptophyta</taxon>
        <taxon>Embryophyta</taxon>
        <taxon>Tracheophyta</taxon>
        <taxon>Spermatophyta</taxon>
        <taxon>Magnoliopsida</taxon>
        <taxon>Liliopsida</taxon>
        <taxon>Asparagales</taxon>
        <taxon>Orchidaceae</taxon>
        <taxon>Vanilloideae</taxon>
        <taxon>Vanilleae</taxon>
        <taxon>Vanilla</taxon>
    </lineage>
</organism>
<name>A0A835UXQ0_VANPL</name>
<dbReference type="GO" id="GO:0008270">
    <property type="term" value="F:zinc ion binding"/>
    <property type="evidence" value="ECO:0007669"/>
    <property type="project" value="UniProtKB-KW"/>
</dbReference>